<protein>
    <submittedName>
        <fullName evidence="1">DUF1905 domain-containing protein</fullName>
    </submittedName>
</protein>
<dbReference type="EMBL" id="DWWK01000123">
    <property type="protein sequence ID" value="HJC39028.1"/>
    <property type="molecule type" value="Genomic_DNA"/>
</dbReference>
<dbReference type="Proteomes" id="UP000823894">
    <property type="component" value="Unassembled WGS sequence"/>
</dbReference>
<evidence type="ECO:0000313" key="1">
    <source>
        <dbReference type="EMBL" id="HJC39028.1"/>
    </source>
</evidence>
<dbReference type="AlphaFoldDB" id="A0A9D2SX56"/>
<dbReference type="Gene3D" id="2.40.30.100">
    <property type="entry name" value="AF2212/PG0164-like"/>
    <property type="match status" value="1"/>
</dbReference>
<proteinExistence type="predicted"/>
<reference evidence="1" key="2">
    <citation type="submission" date="2021-04" db="EMBL/GenBank/DDBJ databases">
        <authorList>
            <person name="Gilroy R."/>
        </authorList>
    </citation>
    <scope>NUCLEOTIDE SEQUENCE</scope>
    <source>
        <strain evidence="1">ChiGjej1B1-1692</strain>
    </source>
</reference>
<accession>A0A9D2SX56</accession>
<evidence type="ECO:0000313" key="2">
    <source>
        <dbReference type="Proteomes" id="UP000823894"/>
    </source>
</evidence>
<dbReference type="Pfam" id="PF08922">
    <property type="entry name" value="DUF1905"/>
    <property type="match status" value="1"/>
</dbReference>
<dbReference type="InterPro" id="IPR037079">
    <property type="entry name" value="AF2212/PG0164-like_sf"/>
</dbReference>
<name>A0A9D2SX56_9FIRM</name>
<sequence length="107" mass="12024">MEKKRYEYDAVIHCIPEKGGAYLIFPWDIRKEFGRGRVKVSASFDGEPYDGSIVNMGVKNEDGSICYIIGITKAIRAKIGKGDGDTVHVVIEERDGDRSEEYPTDHL</sequence>
<gene>
    <name evidence="1" type="ORF">H9757_08225</name>
</gene>
<dbReference type="SUPFAM" id="SSF141694">
    <property type="entry name" value="AF2212/PG0164-like"/>
    <property type="match status" value="1"/>
</dbReference>
<comment type="caution">
    <text evidence="1">The sequence shown here is derived from an EMBL/GenBank/DDBJ whole genome shotgun (WGS) entry which is preliminary data.</text>
</comment>
<reference evidence="1" key="1">
    <citation type="journal article" date="2021" name="PeerJ">
        <title>Extensive microbial diversity within the chicken gut microbiome revealed by metagenomics and culture.</title>
        <authorList>
            <person name="Gilroy R."/>
            <person name="Ravi A."/>
            <person name="Getino M."/>
            <person name="Pursley I."/>
            <person name="Horton D.L."/>
            <person name="Alikhan N.F."/>
            <person name="Baker D."/>
            <person name="Gharbi K."/>
            <person name="Hall N."/>
            <person name="Watson M."/>
            <person name="Adriaenssens E.M."/>
            <person name="Foster-Nyarko E."/>
            <person name="Jarju S."/>
            <person name="Secka A."/>
            <person name="Antonio M."/>
            <person name="Oren A."/>
            <person name="Chaudhuri R.R."/>
            <person name="La Ragione R."/>
            <person name="Hildebrand F."/>
            <person name="Pallen M.J."/>
        </authorList>
    </citation>
    <scope>NUCLEOTIDE SEQUENCE</scope>
    <source>
        <strain evidence="1">ChiGjej1B1-1692</strain>
    </source>
</reference>
<dbReference type="InterPro" id="IPR015018">
    <property type="entry name" value="DUF1905"/>
</dbReference>
<organism evidence="1 2">
    <name type="scientific">Candidatus Mediterraneibacter faecigallinarum</name>
    <dbReference type="NCBI Taxonomy" id="2838669"/>
    <lineage>
        <taxon>Bacteria</taxon>
        <taxon>Bacillati</taxon>
        <taxon>Bacillota</taxon>
        <taxon>Clostridia</taxon>
        <taxon>Lachnospirales</taxon>
        <taxon>Lachnospiraceae</taxon>
        <taxon>Mediterraneibacter</taxon>
    </lineage>
</organism>